<dbReference type="SUPFAM" id="SSF51735">
    <property type="entry name" value="NAD(P)-binding Rossmann-fold domains"/>
    <property type="match status" value="1"/>
</dbReference>
<evidence type="ECO:0000256" key="2">
    <source>
        <dbReference type="ARBA" id="ARBA00023027"/>
    </source>
</evidence>
<evidence type="ECO:0000313" key="4">
    <source>
        <dbReference type="EMBL" id="NEE00872.1"/>
    </source>
</evidence>
<dbReference type="EMBL" id="JAAGOA010000007">
    <property type="protein sequence ID" value="NEE00872.1"/>
    <property type="molecule type" value="Genomic_DNA"/>
</dbReference>
<dbReference type="Gene3D" id="3.40.50.720">
    <property type="entry name" value="NAD(P)-binding Rossmann-like Domain"/>
    <property type="match status" value="2"/>
</dbReference>
<dbReference type="InterPro" id="IPR006140">
    <property type="entry name" value="D-isomer_DH_NAD-bd"/>
</dbReference>
<gene>
    <name evidence="4" type="ORF">G1H10_11910</name>
</gene>
<proteinExistence type="predicted"/>
<dbReference type="SUPFAM" id="SSF52283">
    <property type="entry name" value="Formate/glycerate dehydrogenase catalytic domain-like"/>
    <property type="match status" value="1"/>
</dbReference>
<dbReference type="Pfam" id="PF02826">
    <property type="entry name" value="2-Hacid_dh_C"/>
    <property type="match status" value="1"/>
</dbReference>
<dbReference type="GO" id="GO:0030267">
    <property type="term" value="F:glyoxylate reductase (NADPH) activity"/>
    <property type="evidence" value="ECO:0007669"/>
    <property type="project" value="TreeGrafter"/>
</dbReference>
<comment type="caution">
    <text evidence="4">The sequence shown here is derived from an EMBL/GenBank/DDBJ whole genome shotgun (WGS) entry which is preliminary data.</text>
</comment>
<dbReference type="PANTHER" id="PTHR10996">
    <property type="entry name" value="2-HYDROXYACID DEHYDROGENASE-RELATED"/>
    <property type="match status" value="1"/>
</dbReference>
<dbReference type="PANTHER" id="PTHR10996:SF178">
    <property type="entry name" value="2-HYDROXYACID DEHYDROGENASE YGL185C-RELATED"/>
    <property type="match status" value="1"/>
</dbReference>
<accession>A0A6L9S8G1</accession>
<keyword evidence="1" id="KW-0560">Oxidoreductase</keyword>
<sequence length="323" mass="34298">MSTVEILLPTTIDTTIPMPAGARAVPYDPHAPLAESAKTADGLVLWGGAKDLPDRAARELPSLRWVQTLGAGYENVSAAGFDDSVTICNGASLHDATVAEHALMLSLAAARRVDVFLRDQSERRWSDRGGLQDLDNAREFTTLAGARVLIWGFGGIGQTLAPHLRMLGADVTGVARSTGERAGFPVVALDDVDRLLPETDLLVMVLPGSDENRHALDERRIRLLPSTAWLVNVGRGSTVDESALARALAAGRIGGAALDVFEVEPLPPESPLWDMNNVIISPHAAGGRPRGYSDLIAQNVEALLGRGQWRNVVRSGSGAEADG</sequence>
<evidence type="ECO:0000256" key="1">
    <source>
        <dbReference type="ARBA" id="ARBA00023002"/>
    </source>
</evidence>
<dbReference type="GO" id="GO:0016618">
    <property type="term" value="F:hydroxypyruvate reductase [NAD(P)H] activity"/>
    <property type="evidence" value="ECO:0007669"/>
    <property type="project" value="TreeGrafter"/>
</dbReference>
<dbReference type="GO" id="GO:0005829">
    <property type="term" value="C:cytosol"/>
    <property type="evidence" value="ECO:0007669"/>
    <property type="project" value="TreeGrafter"/>
</dbReference>
<dbReference type="Proteomes" id="UP000475214">
    <property type="component" value="Unassembled WGS sequence"/>
</dbReference>
<protein>
    <submittedName>
        <fullName evidence="4">Phosphoglycerate dehydrogenase</fullName>
    </submittedName>
</protein>
<feature type="domain" description="D-isomer specific 2-hydroxyacid dehydrogenase NAD-binding" evidence="3">
    <location>
        <begin position="103"/>
        <end position="285"/>
    </location>
</feature>
<keyword evidence="5" id="KW-1185">Reference proteome</keyword>
<name>A0A6L9S8G1_9ACTN</name>
<dbReference type="InterPro" id="IPR050223">
    <property type="entry name" value="D-isomer_2-hydroxyacid_DH"/>
</dbReference>
<reference evidence="4 5" key="1">
    <citation type="submission" date="2020-02" db="EMBL/GenBank/DDBJ databases">
        <authorList>
            <person name="Li X.-J."/>
            <person name="Han X.-M."/>
        </authorList>
    </citation>
    <scope>NUCLEOTIDE SEQUENCE [LARGE SCALE GENOMIC DNA]</scope>
    <source>
        <strain evidence="4 5">CCTCC AB 2017055</strain>
    </source>
</reference>
<organism evidence="4 5">
    <name type="scientific">Phytoactinopolyspora halotolerans</name>
    <dbReference type="NCBI Taxonomy" id="1981512"/>
    <lineage>
        <taxon>Bacteria</taxon>
        <taxon>Bacillati</taxon>
        <taxon>Actinomycetota</taxon>
        <taxon>Actinomycetes</taxon>
        <taxon>Jiangellales</taxon>
        <taxon>Jiangellaceae</taxon>
        <taxon>Phytoactinopolyspora</taxon>
    </lineage>
</organism>
<dbReference type="AlphaFoldDB" id="A0A6L9S8G1"/>
<evidence type="ECO:0000313" key="5">
    <source>
        <dbReference type="Proteomes" id="UP000475214"/>
    </source>
</evidence>
<dbReference type="GO" id="GO:0051287">
    <property type="term" value="F:NAD binding"/>
    <property type="evidence" value="ECO:0007669"/>
    <property type="project" value="InterPro"/>
</dbReference>
<dbReference type="InterPro" id="IPR036291">
    <property type="entry name" value="NAD(P)-bd_dom_sf"/>
</dbReference>
<dbReference type="RefSeq" id="WP_163737442.1">
    <property type="nucleotide sequence ID" value="NZ_JAAGOA010000007.1"/>
</dbReference>
<evidence type="ECO:0000259" key="3">
    <source>
        <dbReference type="Pfam" id="PF02826"/>
    </source>
</evidence>
<keyword evidence="2" id="KW-0520">NAD</keyword>